<organism evidence="1 2">
    <name type="scientific">Candidatus Doudnabacteria bacterium RIFCSPHIGHO2_01_FULL_46_24</name>
    <dbReference type="NCBI Taxonomy" id="1817825"/>
    <lineage>
        <taxon>Bacteria</taxon>
        <taxon>Candidatus Doudnaibacteriota</taxon>
    </lineage>
</organism>
<name>A0A1F5NWC4_9BACT</name>
<sequence>MKQKILWLVLGAIIALGAQWSITKYIKYQEQKKFVAFLQDFEKTSDKSGAINNYLSTKKGLTLELSTTHADSKERECRRIRANIRGLEQMEADAFAAAQAELGEGVKLVAMEAFESQIESEINTQEERWSGAGCEDLE</sequence>
<protein>
    <submittedName>
        <fullName evidence="1">Uncharacterized protein</fullName>
    </submittedName>
</protein>
<evidence type="ECO:0000313" key="1">
    <source>
        <dbReference type="EMBL" id="OGE81884.1"/>
    </source>
</evidence>
<dbReference type="STRING" id="1817825.A2720_03570"/>
<dbReference type="EMBL" id="MFEL01000002">
    <property type="protein sequence ID" value="OGE81884.1"/>
    <property type="molecule type" value="Genomic_DNA"/>
</dbReference>
<dbReference type="AlphaFoldDB" id="A0A1F5NWC4"/>
<gene>
    <name evidence="1" type="ORF">A2720_03570</name>
</gene>
<dbReference type="Proteomes" id="UP000178892">
    <property type="component" value="Unassembled WGS sequence"/>
</dbReference>
<comment type="caution">
    <text evidence="1">The sequence shown here is derived from an EMBL/GenBank/DDBJ whole genome shotgun (WGS) entry which is preliminary data.</text>
</comment>
<accession>A0A1F5NWC4</accession>
<proteinExistence type="predicted"/>
<evidence type="ECO:0000313" key="2">
    <source>
        <dbReference type="Proteomes" id="UP000178892"/>
    </source>
</evidence>
<reference evidence="1 2" key="1">
    <citation type="journal article" date="2016" name="Nat. Commun.">
        <title>Thousands of microbial genomes shed light on interconnected biogeochemical processes in an aquifer system.</title>
        <authorList>
            <person name="Anantharaman K."/>
            <person name="Brown C.T."/>
            <person name="Hug L.A."/>
            <person name="Sharon I."/>
            <person name="Castelle C.J."/>
            <person name="Probst A.J."/>
            <person name="Thomas B.C."/>
            <person name="Singh A."/>
            <person name="Wilkins M.J."/>
            <person name="Karaoz U."/>
            <person name="Brodie E.L."/>
            <person name="Williams K.H."/>
            <person name="Hubbard S.S."/>
            <person name="Banfield J.F."/>
        </authorList>
    </citation>
    <scope>NUCLEOTIDE SEQUENCE [LARGE SCALE GENOMIC DNA]</scope>
</reference>